<dbReference type="Pfam" id="PF25967">
    <property type="entry name" value="RND-MFP_C"/>
    <property type="match status" value="1"/>
</dbReference>
<dbReference type="PANTHER" id="PTHR30469">
    <property type="entry name" value="MULTIDRUG RESISTANCE PROTEIN MDTA"/>
    <property type="match status" value="1"/>
</dbReference>
<evidence type="ECO:0000259" key="6">
    <source>
        <dbReference type="Pfam" id="PF25973"/>
    </source>
</evidence>
<dbReference type="Gene3D" id="1.10.287.470">
    <property type="entry name" value="Helix hairpin bin"/>
    <property type="match status" value="1"/>
</dbReference>
<dbReference type="InterPro" id="IPR058792">
    <property type="entry name" value="Beta-barrel_RND_2"/>
</dbReference>
<evidence type="ECO:0000259" key="5">
    <source>
        <dbReference type="Pfam" id="PF25967"/>
    </source>
</evidence>
<evidence type="ECO:0000256" key="1">
    <source>
        <dbReference type="ARBA" id="ARBA00009477"/>
    </source>
</evidence>
<evidence type="ECO:0000313" key="7">
    <source>
        <dbReference type="EMBL" id="GGE00050.1"/>
    </source>
</evidence>
<protein>
    <submittedName>
        <fullName evidence="7">Hemolysin D</fullName>
    </submittedName>
</protein>
<keyword evidence="3" id="KW-1133">Transmembrane helix</keyword>
<dbReference type="EMBL" id="BMJM01000001">
    <property type="protein sequence ID" value="GGE00050.1"/>
    <property type="molecule type" value="Genomic_DNA"/>
</dbReference>
<feature type="transmembrane region" description="Helical" evidence="3">
    <location>
        <begin position="29"/>
        <end position="50"/>
    </location>
</feature>
<comment type="similarity">
    <text evidence="1">Belongs to the membrane fusion protein (MFP) (TC 8.A.1) family.</text>
</comment>
<dbReference type="InterPro" id="IPR058627">
    <property type="entry name" value="MdtA-like_C"/>
</dbReference>
<feature type="domain" description="Multidrug resistance protein MdtA-like C-terminal permuted SH3" evidence="5">
    <location>
        <begin position="317"/>
        <end position="371"/>
    </location>
</feature>
<dbReference type="Pfam" id="PF25973">
    <property type="entry name" value="BSH_CzcB"/>
    <property type="match status" value="1"/>
</dbReference>
<keyword evidence="3" id="KW-0812">Transmembrane</keyword>
<dbReference type="InterPro" id="IPR006143">
    <property type="entry name" value="RND_pump_MFP"/>
</dbReference>
<dbReference type="Gene3D" id="2.40.30.170">
    <property type="match status" value="1"/>
</dbReference>
<evidence type="ECO:0000313" key="8">
    <source>
        <dbReference type="Proteomes" id="UP000635071"/>
    </source>
</evidence>
<gene>
    <name evidence="7" type="ORF">GCM10011529_02770</name>
</gene>
<evidence type="ECO:0000256" key="3">
    <source>
        <dbReference type="SAM" id="Phobius"/>
    </source>
</evidence>
<dbReference type="SUPFAM" id="SSF111369">
    <property type="entry name" value="HlyD-like secretion proteins"/>
    <property type="match status" value="1"/>
</dbReference>
<keyword evidence="8" id="KW-1185">Reference proteome</keyword>
<accession>A0A916ZIV0</accession>
<evidence type="ECO:0000256" key="2">
    <source>
        <dbReference type="SAM" id="Coils"/>
    </source>
</evidence>
<dbReference type="GO" id="GO:0015562">
    <property type="term" value="F:efflux transmembrane transporter activity"/>
    <property type="evidence" value="ECO:0007669"/>
    <property type="project" value="TreeGrafter"/>
</dbReference>
<proteinExistence type="inferred from homology"/>
<evidence type="ECO:0000259" key="4">
    <source>
        <dbReference type="Pfam" id="PF25954"/>
    </source>
</evidence>
<reference evidence="7" key="1">
    <citation type="journal article" date="2014" name="Int. J. Syst. Evol. Microbiol.">
        <title>Complete genome sequence of Corynebacterium casei LMG S-19264T (=DSM 44701T), isolated from a smear-ripened cheese.</title>
        <authorList>
            <consortium name="US DOE Joint Genome Institute (JGI-PGF)"/>
            <person name="Walter F."/>
            <person name="Albersmeier A."/>
            <person name="Kalinowski J."/>
            <person name="Ruckert C."/>
        </authorList>
    </citation>
    <scope>NUCLEOTIDE SEQUENCE</scope>
    <source>
        <strain evidence="7">CGMCC 1.15519</strain>
    </source>
</reference>
<sequence length="391" mass="40343">MHNKLPDPDAAGVYGFPAASIDSGSRRPWLRPVVVAFVLAVVAFGLWQVFGKKPAAAPVVAALPQVTVIVPGTTAVLDTITAPGSIAARRDAAVGIQGDGGRVTAVFVDPGQMVAAGQVLARIDNSVQVQQSRQLAATIRSNEADAQLAQQNLDRAQALVSRGFVSKADVDSRIATRDGARARVEVAKAQLAEANARLARLDVRAPAAGLILSRTVEVGQVVSPGTALFRLAEGGVLEMRAQVAEQDIARLKVGMAAGVTPVGSNIEYRGRVWLLDPVIDVASRQGIARIALAYSPGLRVGAFAKASIASGEATRPVLPQSAVQVDEKGSYVLVVGAGNRVERRSITVGTVSDQGVAIASGLDGTEKIVASAGAFLRPGEKIAPVVARSAG</sequence>
<dbReference type="GO" id="GO:1990281">
    <property type="term" value="C:efflux pump complex"/>
    <property type="evidence" value="ECO:0007669"/>
    <property type="project" value="TreeGrafter"/>
</dbReference>
<reference evidence="7" key="2">
    <citation type="submission" date="2020-09" db="EMBL/GenBank/DDBJ databases">
        <authorList>
            <person name="Sun Q."/>
            <person name="Zhou Y."/>
        </authorList>
    </citation>
    <scope>NUCLEOTIDE SEQUENCE</scope>
    <source>
        <strain evidence="7">CGMCC 1.15519</strain>
    </source>
</reference>
<dbReference type="InterPro" id="IPR058647">
    <property type="entry name" value="BSH_CzcB-like"/>
</dbReference>
<dbReference type="Gene3D" id="2.40.50.100">
    <property type="match status" value="1"/>
</dbReference>
<dbReference type="NCBIfam" id="TIGR01730">
    <property type="entry name" value="RND_mfp"/>
    <property type="match status" value="1"/>
</dbReference>
<keyword evidence="2" id="KW-0175">Coiled coil</keyword>
<dbReference type="Pfam" id="PF25954">
    <property type="entry name" value="Beta-barrel_RND_2"/>
    <property type="match status" value="1"/>
</dbReference>
<dbReference type="RefSeq" id="WP_371870732.1">
    <property type="nucleotide sequence ID" value="NZ_BMJM01000001.1"/>
</dbReference>
<feature type="domain" description="CusB-like beta-barrel" evidence="4">
    <location>
        <begin position="240"/>
        <end position="310"/>
    </location>
</feature>
<organism evidence="7 8">
    <name type="scientific">Sandarakinorhabdus glacialis</name>
    <dbReference type="NCBI Taxonomy" id="1614636"/>
    <lineage>
        <taxon>Bacteria</taxon>
        <taxon>Pseudomonadati</taxon>
        <taxon>Pseudomonadota</taxon>
        <taxon>Alphaproteobacteria</taxon>
        <taxon>Sphingomonadales</taxon>
        <taxon>Sphingosinicellaceae</taxon>
        <taxon>Sandarakinorhabdus</taxon>
    </lineage>
</organism>
<feature type="coiled-coil region" evidence="2">
    <location>
        <begin position="139"/>
        <end position="204"/>
    </location>
</feature>
<dbReference type="PANTHER" id="PTHR30469:SF15">
    <property type="entry name" value="HLYD FAMILY OF SECRETION PROTEINS"/>
    <property type="match status" value="1"/>
</dbReference>
<comment type="caution">
    <text evidence="7">The sequence shown here is derived from an EMBL/GenBank/DDBJ whole genome shotgun (WGS) entry which is preliminary data.</text>
</comment>
<feature type="domain" description="CzcB-like barrel-sandwich hybrid" evidence="6">
    <location>
        <begin position="100"/>
        <end position="232"/>
    </location>
</feature>
<dbReference type="Proteomes" id="UP000635071">
    <property type="component" value="Unassembled WGS sequence"/>
</dbReference>
<keyword evidence="3" id="KW-0472">Membrane</keyword>
<dbReference type="AlphaFoldDB" id="A0A916ZIV0"/>
<dbReference type="Gene3D" id="2.40.420.20">
    <property type="match status" value="1"/>
</dbReference>
<name>A0A916ZIV0_9SPHN</name>